<feature type="transmembrane region" description="Helical" evidence="5">
    <location>
        <begin position="239"/>
        <end position="264"/>
    </location>
</feature>
<keyword evidence="3 5" id="KW-1133">Transmembrane helix</keyword>
<evidence type="ECO:0000256" key="1">
    <source>
        <dbReference type="ARBA" id="ARBA00004370"/>
    </source>
</evidence>
<feature type="transmembrane region" description="Helical" evidence="5">
    <location>
        <begin position="141"/>
        <end position="160"/>
    </location>
</feature>
<accession>A0ABQ9FT70</accession>
<dbReference type="InterPro" id="IPR017452">
    <property type="entry name" value="GPCR_Rhodpsn_7TM"/>
</dbReference>
<evidence type="ECO:0000256" key="2">
    <source>
        <dbReference type="ARBA" id="ARBA00022692"/>
    </source>
</evidence>
<feature type="transmembrane region" description="Helical" evidence="5">
    <location>
        <begin position="299"/>
        <end position="326"/>
    </location>
</feature>
<sequence length="377" mass="44267">MPLHNCSYNTSLHLFKHLSAVDTIFHSNIEFHQQQIFTEIHKTQNGDNYIDEIIGEEYDAFVIHPWAWKEPELEVPWYVMVYRHSQERLLSSMNMLLIGIAVSDTLTVLLPTPLLLYLYAINNIPEVPYDLCRPWDYLTKYAPVVTHSASVFITLCLAVHRYICVCYPFYARRMCTRRKSALAITISYFVSVLIHLCRFFDTEYLKITVQHSVRNETITICRATHAKWLQGNEIVYECIYYWVYITIVKLVPCFSIIVFDTVMLKQMRKADNRRIEMASESGSEHQENGRHRHKESRRITWIIICIVGIVCLVELPLAIVLIIWTITILNLNVHLPEVHLAKASLFLNLLIYASYPIIFLFYCFMSRRFKNGVKNLF</sequence>
<dbReference type="PROSITE" id="PS50262">
    <property type="entry name" value="G_PROTEIN_RECEP_F1_2"/>
    <property type="match status" value="1"/>
</dbReference>
<feature type="transmembrane region" description="Helical" evidence="5">
    <location>
        <begin position="95"/>
        <end position="121"/>
    </location>
</feature>
<evidence type="ECO:0000256" key="4">
    <source>
        <dbReference type="ARBA" id="ARBA00023136"/>
    </source>
</evidence>
<comment type="caution">
    <text evidence="7">The sequence shown here is derived from an EMBL/GenBank/DDBJ whole genome shotgun (WGS) entry which is preliminary data.</text>
</comment>
<dbReference type="Gene3D" id="1.20.1070.10">
    <property type="entry name" value="Rhodopsin 7-helix transmembrane proteins"/>
    <property type="match status" value="1"/>
</dbReference>
<dbReference type="Pfam" id="PF00001">
    <property type="entry name" value="7tm_1"/>
    <property type="match status" value="1"/>
</dbReference>
<protein>
    <recommendedName>
        <fullName evidence="6">G-protein coupled receptors family 1 profile domain-containing protein</fullName>
    </recommendedName>
</protein>
<evidence type="ECO:0000313" key="8">
    <source>
        <dbReference type="Proteomes" id="UP001217089"/>
    </source>
</evidence>
<dbReference type="SUPFAM" id="SSF81321">
    <property type="entry name" value="Family A G protein-coupled receptor-like"/>
    <property type="match status" value="1"/>
</dbReference>
<dbReference type="InterPro" id="IPR000276">
    <property type="entry name" value="GPCR_Rhodpsn"/>
</dbReference>
<dbReference type="PRINTS" id="PR00237">
    <property type="entry name" value="GPCRRHODOPSN"/>
</dbReference>
<evidence type="ECO:0000256" key="5">
    <source>
        <dbReference type="SAM" id="Phobius"/>
    </source>
</evidence>
<dbReference type="Proteomes" id="UP001217089">
    <property type="component" value="Unassembled WGS sequence"/>
</dbReference>
<keyword evidence="2 5" id="KW-0812">Transmembrane</keyword>
<evidence type="ECO:0000313" key="7">
    <source>
        <dbReference type="EMBL" id="KAJ8320453.1"/>
    </source>
</evidence>
<evidence type="ECO:0000259" key="6">
    <source>
        <dbReference type="PROSITE" id="PS50262"/>
    </source>
</evidence>
<feature type="domain" description="G-protein coupled receptors family 1 profile" evidence="6">
    <location>
        <begin position="73"/>
        <end position="359"/>
    </location>
</feature>
<dbReference type="PANTHER" id="PTHR47023">
    <property type="entry name" value="SEX PEPTIDE RECEPTOR"/>
    <property type="match status" value="1"/>
</dbReference>
<name>A0ABQ9FT70_TEGGR</name>
<gene>
    <name evidence="7" type="ORF">KUTeg_002040</name>
</gene>
<keyword evidence="4 5" id="KW-0472">Membrane</keyword>
<reference evidence="7 8" key="1">
    <citation type="submission" date="2022-12" db="EMBL/GenBank/DDBJ databases">
        <title>Chromosome-level genome of Tegillarca granosa.</title>
        <authorList>
            <person name="Kim J."/>
        </authorList>
    </citation>
    <scope>NUCLEOTIDE SEQUENCE [LARGE SCALE GENOMIC DNA]</scope>
    <source>
        <strain evidence="7">Teg-2019</strain>
        <tissue evidence="7">Adductor muscle</tissue>
    </source>
</reference>
<organism evidence="7 8">
    <name type="scientific">Tegillarca granosa</name>
    <name type="common">Malaysian cockle</name>
    <name type="synonym">Anadara granosa</name>
    <dbReference type="NCBI Taxonomy" id="220873"/>
    <lineage>
        <taxon>Eukaryota</taxon>
        <taxon>Metazoa</taxon>
        <taxon>Spiralia</taxon>
        <taxon>Lophotrochozoa</taxon>
        <taxon>Mollusca</taxon>
        <taxon>Bivalvia</taxon>
        <taxon>Autobranchia</taxon>
        <taxon>Pteriomorphia</taxon>
        <taxon>Arcoida</taxon>
        <taxon>Arcoidea</taxon>
        <taxon>Arcidae</taxon>
        <taxon>Tegillarca</taxon>
    </lineage>
</organism>
<evidence type="ECO:0000256" key="3">
    <source>
        <dbReference type="ARBA" id="ARBA00022989"/>
    </source>
</evidence>
<dbReference type="InterPro" id="IPR053071">
    <property type="entry name" value="GPCR1-related_rcpt"/>
</dbReference>
<feature type="transmembrane region" description="Helical" evidence="5">
    <location>
        <begin position="346"/>
        <end position="365"/>
    </location>
</feature>
<comment type="subcellular location">
    <subcellularLocation>
        <location evidence="1">Membrane</location>
    </subcellularLocation>
</comment>
<feature type="non-terminal residue" evidence="7">
    <location>
        <position position="377"/>
    </location>
</feature>
<proteinExistence type="predicted"/>
<keyword evidence="8" id="KW-1185">Reference proteome</keyword>
<feature type="transmembrane region" description="Helical" evidence="5">
    <location>
        <begin position="181"/>
        <end position="201"/>
    </location>
</feature>
<dbReference type="PANTHER" id="PTHR47023:SF1">
    <property type="entry name" value="SEX PEPTIDE RECEPTOR"/>
    <property type="match status" value="1"/>
</dbReference>
<dbReference type="EMBL" id="JARBDR010000141">
    <property type="protein sequence ID" value="KAJ8320453.1"/>
    <property type="molecule type" value="Genomic_DNA"/>
</dbReference>